<dbReference type="InterPro" id="IPR036876">
    <property type="entry name" value="UVR_dom_sf"/>
</dbReference>
<protein>
    <recommendedName>
        <fullName evidence="7">UvrABC system protein C</fullName>
        <shortName evidence="7">Protein UvrC</shortName>
    </recommendedName>
    <alternativeName>
        <fullName evidence="7">Excinuclease ABC subunit C</fullName>
    </alternativeName>
</protein>
<keyword evidence="3 7" id="KW-0228">DNA excision</keyword>
<keyword evidence="4 7" id="KW-0267">Excision nuclease</keyword>
<feature type="region of interest" description="Disordered" evidence="8">
    <location>
        <begin position="610"/>
        <end position="658"/>
    </location>
</feature>
<evidence type="ECO:0000256" key="2">
    <source>
        <dbReference type="ARBA" id="ARBA00022763"/>
    </source>
</evidence>
<organism evidence="12 13">
    <name type="scientific">Alistipes ihumii AP11</name>
    <dbReference type="NCBI Taxonomy" id="1211813"/>
    <lineage>
        <taxon>Bacteria</taxon>
        <taxon>Pseudomonadati</taxon>
        <taxon>Bacteroidota</taxon>
        <taxon>Bacteroidia</taxon>
        <taxon>Bacteroidales</taxon>
        <taxon>Rikenellaceae</taxon>
        <taxon>Alistipes</taxon>
    </lineage>
</organism>
<feature type="domain" description="GIY-YIG" evidence="10">
    <location>
        <begin position="19"/>
        <end position="98"/>
    </location>
</feature>
<dbReference type="CDD" id="cd10434">
    <property type="entry name" value="GIY-YIG_UvrC_Cho"/>
    <property type="match status" value="1"/>
</dbReference>
<keyword evidence="1 7" id="KW-0963">Cytoplasm</keyword>
<comment type="function">
    <text evidence="7">The UvrABC repair system catalyzes the recognition and processing of DNA lesions. UvrC both incises the 5' and 3' sides of the lesion. The N-terminal half is responsible for the 3' incision and the C-terminal half is responsible for the 5' incision.</text>
</comment>
<dbReference type="SUPFAM" id="SSF82771">
    <property type="entry name" value="GIY-YIG endonuclease"/>
    <property type="match status" value="1"/>
</dbReference>
<dbReference type="InterPro" id="IPR004791">
    <property type="entry name" value="UvrC"/>
</dbReference>
<evidence type="ECO:0000256" key="5">
    <source>
        <dbReference type="ARBA" id="ARBA00023204"/>
    </source>
</evidence>
<dbReference type="Pfam" id="PF22920">
    <property type="entry name" value="UvrC_RNaseH"/>
    <property type="match status" value="1"/>
</dbReference>
<comment type="similarity">
    <text evidence="7">Belongs to the UvrC family.</text>
</comment>
<evidence type="ECO:0000256" key="7">
    <source>
        <dbReference type="HAMAP-Rule" id="MF_00203"/>
    </source>
</evidence>
<accession>A0ABY5UVU7</accession>
<feature type="domain" description="UVR" evidence="9">
    <location>
        <begin position="212"/>
        <end position="247"/>
    </location>
</feature>
<evidence type="ECO:0000256" key="1">
    <source>
        <dbReference type="ARBA" id="ARBA00022490"/>
    </source>
</evidence>
<evidence type="ECO:0000256" key="8">
    <source>
        <dbReference type="SAM" id="MobiDB-lite"/>
    </source>
</evidence>
<dbReference type="HAMAP" id="MF_00203">
    <property type="entry name" value="UvrC"/>
    <property type="match status" value="1"/>
</dbReference>
<proteinExistence type="inferred from homology"/>
<keyword evidence="2 7" id="KW-0227">DNA damage</keyword>
<dbReference type="Pfam" id="PF14520">
    <property type="entry name" value="HHH_5"/>
    <property type="match status" value="1"/>
</dbReference>
<keyword evidence="5 7" id="KW-0234">DNA repair</keyword>
<dbReference type="SMART" id="SM00465">
    <property type="entry name" value="GIYc"/>
    <property type="match status" value="1"/>
</dbReference>
<dbReference type="PROSITE" id="PS50151">
    <property type="entry name" value="UVR"/>
    <property type="match status" value="1"/>
</dbReference>
<dbReference type="NCBIfam" id="TIGR00194">
    <property type="entry name" value="uvrC"/>
    <property type="match status" value="1"/>
</dbReference>
<evidence type="ECO:0000313" key="13">
    <source>
        <dbReference type="Proteomes" id="UP001059295"/>
    </source>
</evidence>
<evidence type="ECO:0000259" key="9">
    <source>
        <dbReference type="PROSITE" id="PS50151"/>
    </source>
</evidence>
<dbReference type="InterPro" id="IPR010994">
    <property type="entry name" value="RuvA_2-like"/>
</dbReference>
<evidence type="ECO:0000313" key="12">
    <source>
        <dbReference type="EMBL" id="UWN56233.1"/>
    </source>
</evidence>
<keyword evidence="13" id="KW-1185">Reference proteome</keyword>
<dbReference type="EMBL" id="CP102294">
    <property type="protein sequence ID" value="UWN56233.1"/>
    <property type="molecule type" value="Genomic_DNA"/>
</dbReference>
<dbReference type="InterPro" id="IPR050066">
    <property type="entry name" value="UvrABC_protein_C"/>
</dbReference>
<evidence type="ECO:0000256" key="3">
    <source>
        <dbReference type="ARBA" id="ARBA00022769"/>
    </source>
</evidence>
<evidence type="ECO:0000256" key="6">
    <source>
        <dbReference type="ARBA" id="ARBA00023236"/>
    </source>
</evidence>
<dbReference type="RefSeq" id="WP_019246006.1">
    <property type="nucleotide sequence ID" value="NZ_CAPH01000013.1"/>
</dbReference>
<gene>
    <name evidence="7 12" type="primary">uvrC</name>
    <name evidence="12" type="ORF">NQ491_06030</name>
</gene>
<dbReference type="Pfam" id="PF08459">
    <property type="entry name" value="UvrC_RNaseH_dom"/>
    <property type="match status" value="1"/>
</dbReference>
<dbReference type="InterPro" id="IPR001943">
    <property type="entry name" value="UVR_dom"/>
</dbReference>
<feature type="domain" description="UvrC family homology region profile" evidence="11">
    <location>
        <begin position="284"/>
        <end position="484"/>
    </location>
</feature>
<comment type="subunit">
    <text evidence="7">Interacts with UvrB in an incision complex.</text>
</comment>
<dbReference type="SUPFAM" id="SSF47781">
    <property type="entry name" value="RuvA domain 2-like"/>
    <property type="match status" value="1"/>
</dbReference>
<dbReference type="PANTHER" id="PTHR30562">
    <property type="entry name" value="UVRC/OXIDOREDUCTASE"/>
    <property type="match status" value="1"/>
</dbReference>
<keyword evidence="6 7" id="KW-0742">SOS response</keyword>
<sequence>MKPSKRIEELKEKVALLPQSPGVYQFLGSDGQVIYVGKAKNLHRRVYSYFTSKANESPKVRVMVSRIADLRHTVVSSESEAFLLENNMIKSLQPRYNILLKDDKTYPWIVIRNEPFPRVQSTRRLVRDGSQYFGPYASVYVQKAVLDMAHSIHSLRTCSLNLSPEAIAKNRYSVCLQYHIGNCKGPCVGLQGEEDYRRSVGMVASLLRGDTRDTMRYLKEKMSEASEAMRFEEAAQYKKRIEILTSYQSKSVVVSNTLTNMDVFSLVTDEDAAFCNFMRIADGAVVNSFTVELKPGLEDTPRDVLTYAIGTIAERLSGKLSREVIVPFPPSGSLWENVAFTVPQRGDKLRLLELSERNARLYRLEKLKQIEIKDPARHTNRILSTLQRELRLSMPPRHIECFDNSNLQGTNPVASCVVFRDGKPSRKEYRHFNIKTVVGANDFASMEEVIGRRYSRLLAEGAELPELIVVDGGKGQLRFAYETLQRLGLEHKIAIVGLAKRIEEVYFPHDPLPYYIDRNSEALKVLMHIRDEAHRFGITFHRKKRSLAFIRSELESIPTLGPRSVDKLLRHYRTVSNIRRASEEELSGLIGRQRAAEVIRYYSKAGELSVAHGTDGPSPSHDESAPSNGRAIPLTTAGKDNPAPFDTEGDGFAPKQRG</sequence>
<dbReference type="Gene3D" id="3.40.1440.10">
    <property type="entry name" value="GIY-YIG endonuclease"/>
    <property type="match status" value="1"/>
</dbReference>
<evidence type="ECO:0000259" key="10">
    <source>
        <dbReference type="PROSITE" id="PS50164"/>
    </source>
</evidence>
<dbReference type="Gene3D" id="3.30.420.340">
    <property type="entry name" value="UvrC, RNAse H endonuclease domain"/>
    <property type="match status" value="1"/>
</dbReference>
<dbReference type="Proteomes" id="UP001059295">
    <property type="component" value="Chromosome"/>
</dbReference>
<reference evidence="12" key="1">
    <citation type="journal article" date="2022" name="Cell">
        <title>Design, construction, and in vivo augmentation of a complex gut microbiome.</title>
        <authorList>
            <person name="Cheng A.G."/>
            <person name="Ho P.Y."/>
            <person name="Aranda-Diaz A."/>
            <person name="Jain S."/>
            <person name="Yu F.B."/>
            <person name="Meng X."/>
            <person name="Wang M."/>
            <person name="Iakiviak M."/>
            <person name="Nagashima K."/>
            <person name="Zhao A."/>
            <person name="Murugkar P."/>
            <person name="Patil A."/>
            <person name="Atabakhsh K."/>
            <person name="Weakley A."/>
            <person name="Yan J."/>
            <person name="Brumbaugh A.R."/>
            <person name="Higginbottom S."/>
            <person name="Dimas A."/>
            <person name="Shiver A.L."/>
            <person name="Deutschbauer A."/>
            <person name="Neff N."/>
            <person name="Sonnenburg J.L."/>
            <person name="Huang K.C."/>
            <person name="Fischbach M.A."/>
        </authorList>
    </citation>
    <scope>NUCLEOTIDE SEQUENCE</scope>
    <source>
        <strain evidence="12">AP11</strain>
    </source>
</reference>
<dbReference type="InterPro" id="IPR047296">
    <property type="entry name" value="GIY-YIG_UvrC_Cho"/>
</dbReference>
<dbReference type="PROSITE" id="PS50164">
    <property type="entry name" value="GIY_YIG"/>
    <property type="match status" value="1"/>
</dbReference>
<dbReference type="Pfam" id="PF01541">
    <property type="entry name" value="GIY-YIG"/>
    <property type="match status" value="1"/>
</dbReference>
<dbReference type="PANTHER" id="PTHR30562:SF1">
    <property type="entry name" value="UVRABC SYSTEM PROTEIN C"/>
    <property type="match status" value="1"/>
</dbReference>
<evidence type="ECO:0000256" key="4">
    <source>
        <dbReference type="ARBA" id="ARBA00022881"/>
    </source>
</evidence>
<evidence type="ECO:0000259" key="11">
    <source>
        <dbReference type="PROSITE" id="PS50165"/>
    </source>
</evidence>
<dbReference type="InterPro" id="IPR035901">
    <property type="entry name" value="GIY-YIG_endonuc_sf"/>
</dbReference>
<comment type="subcellular location">
    <subcellularLocation>
        <location evidence="7">Cytoplasm</location>
    </subcellularLocation>
</comment>
<dbReference type="InterPro" id="IPR000305">
    <property type="entry name" value="GIY-YIG_endonuc"/>
</dbReference>
<dbReference type="PROSITE" id="PS50165">
    <property type="entry name" value="UVRC"/>
    <property type="match status" value="1"/>
</dbReference>
<dbReference type="SUPFAM" id="SSF46600">
    <property type="entry name" value="C-terminal UvrC-binding domain of UvrB"/>
    <property type="match status" value="1"/>
</dbReference>
<name>A0ABY5UVU7_9BACT</name>
<dbReference type="InterPro" id="IPR001162">
    <property type="entry name" value="UvrC_RNase_H_dom"/>
</dbReference>
<dbReference type="Gene3D" id="1.10.150.20">
    <property type="entry name" value="5' to 3' exonuclease, C-terminal subdomain"/>
    <property type="match status" value="1"/>
</dbReference>
<dbReference type="GeneID" id="82891274"/>
<dbReference type="InterPro" id="IPR038476">
    <property type="entry name" value="UvrC_RNase_H_dom_sf"/>
</dbReference>